<reference evidence="2 3" key="1">
    <citation type="submission" date="2023-02" db="EMBL/GenBank/DDBJ databases">
        <title>Oceanobacillus kimchii IFOP_LL358 isolated form Alexandrium catenella lab strain.</title>
        <authorList>
            <person name="Gajardo G."/>
            <person name="Ueki S."/>
            <person name="Maruyama F."/>
        </authorList>
    </citation>
    <scope>NUCLEOTIDE SEQUENCE [LARGE SCALE GENOMIC DNA]</scope>
    <source>
        <strain evidence="2 3">IFOP_LL358</strain>
    </source>
</reference>
<feature type="transmembrane region" description="Helical" evidence="1">
    <location>
        <begin position="41"/>
        <end position="62"/>
    </location>
</feature>
<comment type="caution">
    <text evidence="2">The sequence shown here is derived from an EMBL/GenBank/DDBJ whole genome shotgun (WGS) entry which is preliminary data.</text>
</comment>
<dbReference type="Proteomes" id="UP001275436">
    <property type="component" value="Unassembled WGS sequence"/>
</dbReference>
<dbReference type="EMBL" id="BSKO01000001">
    <property type="protein sequence ID" value="GLO65508.1"/>
    <property type="molecule type" value="Genomic_DNA"/>
</dbReference>
<accession>A0ABQ5TF69</accession>
<evidence type="ECO:0008006" key="4">
    <source>
        <dbReference type="Google" id="ProtNLM"/>
    </source>
</evidence>
<keyword evidence="1" id="KW-0812">Transmembrane</keyword>
<evidence type="ECO:0000313" key="3">
    <source>
        <dbReference type="Proteomes" id="UP001275436"/>
    </source>
</evidence>
<gene>
    <name evidence="2" type="ORF">MACH08_12920</name>
</gene>
<evidence type="ECO:0000313" key="2">
    <source>
        <dbReference type="EMBL" id="GLO65508.1"/>
    </source>
</evidence>
<keyword evidence="1" id="KW-1133">Transmembrane helix</keyword>
<protein>
    <recommendedName>
        <fullName evidence="4">DUF3311 domain-containing protein</fullName>
    </recommendedName>
</protein>
<proteinExistence type="predicted"/>
<evidence type="ECO:0000256" key="1">
    <source>
        <dbReference type="SAM" id="Phobius"/>
    </source>
</evidence>
<keyword evidence="1" id="KW-0472">Membrane</keyword>
<organism evidence="2 3">
    <name type="scientific">Oceanobacillus kimchii</name>
    <dbReference type="NCBI Taxonomy" id="746691"/>
    <lineage>
        <taxon>Bacteria</taxon>
        <taxon>Bacillati</taxon>
        <taxon>Bacillota</taxon>
        <taxon>Bacilli</taxon>
        <taxon>Bacillales</taxon>
        <taxon>Bacillaceae</taxon>
        <taxon>Oceanobacillus</taxon>
    </lineage>
</organism>
<feature type="transmembrane region" description="Helical" evidence="1">
    <location>
        <begin position="12"/>
        <end position="29"/>
    </location>
</feature>
<keyword evidence="3" id="KW-1185">Reference proteome</keyword>
<sequence>MSNKPKWKDPGIVLTIIMSLYAMVVFFWWPTDIYWLGVSLIGWLMFFGLFIWMVLGFIYVFWVEKLDKQKSS</sequence>
<name>A0ABQ5TF69_9BACI</name>
<dbReference type="RefSeq" id="WP_017796196.1">
    <property type="nucleotide sequence ID" value="NZ_BSKO01000001.1"/>
</dbReference>